<dbReference type="EMBL" id="SMCR01000025">
    <property type="protein sequence ID" value="TCV90995.1"/>
    <property type="molecule type" value="Genomic_DNA"/>
</dbReference>
<evidence type="ECO:0000256" key="3">
    <source>
        <dbReference type="ARBA" id="ARBA00022913"/>
    </source>
</evidence>
<proteinExistence type="predicted"/>
<keyword evidence="3" id="KW-1266">Target cell cytoplasm</keyword>
<evidence type="ECO:0000256" key="4">
    <source>
        <dbReference type="ARBA" id="ARBA00023026"/>
    </source>
</evidence>
<name>A0A4R3YEN5_9GAMM</name>
<feature type="domain" description="VENN motif-containing" evidence="5">
    <location>
        <begin position="11"/>
        <end position="60"/>
    </location>
</feature>
<dbReference type="Proteomes" id="UP000295719">
    <property type="component" value="Unassembled WGS sequence"/>
</dbReference>
<keyword evidence="2" id="KW-0800">Toxin</keyword>
<comment type="subcellular location">
    <subcellularLocation>
        <location evidence="1">Target cell</location>
        <location evidence="1">Target cell cytoplasm</location>
    </subcellularLocation>
</comment>
<dbReference type="Pfam" id="PF04829">
    <property type="entry name" value="PT-VENN"/>
    <property type="match status" value="1"/>
</dbReference>
<feature type="non-terminal residue" evidence="6">
    <location>
        <position position="1"/>
    </location>
</feature>
<evidence type="ECO:0000259" key="5">
    <source>
        <dbReference type="Pfam" id="PF04829"/>
    </source>
</evidence>
<reference evidence="6 7" key="1">
    <citation type="submission" date="2019-03" db="EMBL/GenBank/DDBJ databases">
        <title>Genomic Encyclopedia of Type Strains, Phase IV (KMG-IV): sequencing the most valuable type-strain genomes for metagenomic binning, comparative biology and taxonomic classification.</title>
        <authorList>
            <person name="Goeker M."/>
        </authorList>
    </citation>
    <scope>NUCLEOTIDE SEQUENCE [LARGE SCALE GENOMIC DNA]</scope>
    <source>
        <strain evidence="6 7">DSM 19580</strain>
    </source>
</reference>
<gene>
    <name evidence="6" type="ORF">EDC52_1251</name>
</gene>
<evidence type="ECO:0000313" key="7">
    <source>
        <dbReference type="Proteomes" id="UP000295719"/>
    </source>
</evidence>
<evidence type="ECO:0000313" key="6">
    <source>
        <dbReference type="EMBL" id="TCV90995.1"/>
    </source>
</evidence>
<dbReference type="RefSeq" id="WP_230468112.1">
    <property type="nucleotide sequence ID" value="NZ_SMCR01000025.1"/>
</dbReference>
<evidence type="ECO:0000256" key="2">
    <source>
        <dbReference type="ARBA" id="ARBA00022656"/>
    </source>
</evidence>
<keyword evidence="7" id="KW-1185">Reference proteome</keyword>
<protein>
    <submittedName>
        <fullName evidence="6">VENN motif-containing pre-toxin protein</fullName>
    </submittedName>
</protein>
<accession>A0A4R3YEN5</accession>
<evidence type="ECO:0000256" key="1">
    <source>
        <dbReference type="ARBA" id="ARBA00004219"/>
    </source>
</evidence>
<dbReference type="InterPro" id="IPR006914">
    <property type="entry name" value="VENN_dom"/>
</dbReference>
<dbReference type="GO" id="GO:0090729">
    <property type="term" value="F:toxin activity"/>
    <property type="evidence" value="ECO:0007669"/>
    <property type="project" value="UniProtKB-KW"/>
</dbReference>
<comment type="caution">
    <text evidence="6">The sequence shown here is derived from an EMBL/GenBank/DDBJ whole genome shotgun (WGS) entry which is preliminary data.</text>
</comment>
<organism evidence="6 7">
    <name type="scientific">Biostraticola tofi</name>
    <dbReference type="NCBI Taxonomy" id="466109"/>
    <lineage>
        <taxon>Bacteria</taxon>
        <taxon>Pseudomonadati</taxon>
        <taxon>Pseudomonadota</taxon>
        <taxon>Gammaproteobacteria</taxon>
        <taxon>Enterobacterales</taxon>
        <taxon>Bruguierivoracaceae</taxon>
        <taxon>Biostraticola</taxon>
    </lineage>
</organism>
<dbReference type="AlphaFoldDB" id="A0A4R3YEN5"/>
<sequence length="327" mass="33248">ASQVYAGTQAKDLTESQKTMVSALGTLAAGLAGGLAGGDVASAVAGAQAGKNAVENNSLSGDAARETVKQTANTLKDQVRDKLGEGTLSSIVNSIIGAAADTGDALLGGADYGADTAMALTSCAMGDSYCTQALNDLAGKNQAAADTLKALIKSETWAAVAEQVKEAAQGNQLALEAIGGILASIILPGKKLPDGVAGKAESIAADIGKTGTVYDSIKGTQPVYPGSVIPKSFEMTLPNGQKVWVHGNATEHMAEYAASKAVTNTPEAVRLASQTELRSFQAALDTATKDGMSYGRITVDGWQLEIKPPRAAGELPTVIHARYLGAN</sequence>
<keyword evidence="4" id="KW-0843">Virulence</keyword>